<dbReference type="InterPro" id="IPR006638">
    <property type="entry name" value="Elp3/MiaA/NifB-like_rSAM"/>
</dbReference>
<evidence type="ECO:0000259" key="1">
    <source>
        <dbReference type="PROSITE" id="PS51918"/>
    </source>
</evidence>
<dbReference type="InterPro" id="IPR058240">
    <property type="entry name" value="rSAM_sf"/>
</dbReference>
<dbReference type="InterPro" id="IPR023404">
    <property type="entry name" value="rSAM_horseshoe"/>
</dbReference>
<dbReference type="Pfam" id="PF19864">
    <property type="entry name" value="Radical_SAM_N2"/>
    <property type="match status" value="1"/>
</dbReference>
<evidence type="ECO:0000313" key="2">
    <source>
        <dbReference type="EMBL" id="AUO19870.1"/>
    </source>
</evidence>
<dbReference type="Gene3D" id="3.80.30.20">
    <property type="entry name" value="tm_1862 like domain"/>
    <property type="match status" value="1"/>
</dbReference>
<sequence>MSRFTDEYKIKYEGCLKRVQKPARYIGNEFGSVHKKWSDDMLTFAFCFPDVYEVGMSHLGMKILYHMLNEREDTVCERVFAPWDDMEQEMRKEGIPLLSMESYVPVKNFDFIGFTLQYEMSYSNIVNMLDLAGVPLRTAERTAGDPFVCCGGPCAYHAEPLSDFVDFFILGEGEEVNSEIMDVYKEWKNSGSTDRDDFLMSIIPLGGVYVPKFYDVEYNDDNTISRFEPNREGVPKQVRKRIILNMDNTYVPKKLIVPFMETVHDRIMLELFRGCIRGCRFCQAGYIYRPVRERSVDKLVETAGECIKNTGYEEMSMSSLSTSDYTDLDELTNKLLDITVDKRINLSLPSLRVDNFSMELMKKVQKVKKSGLTFAPEAGTQRLRDVINKNVLESDLIRTSNIAFRGGYNRIKLYFMLGLPTETYEDVLGIAELGKKVIDEGFFSIPVEERKGRSVSVTISTSFFVPKPFTPFQWEPQNKISEMEEKAKYLKEHIGSKKIVYNWHNSDISLLEAVFAKGDRRLGEVLITAQKLGCKFDGWSDFFDFDKWMEAFRINGIDPEFYALRRIGYDEILPWDYADIGVPKSFLIKEHKRAYEEKTTPTCREKCSGCGAASFGGGVCFE</sequence>
<keyword evidence="3" id="KW-1185">Reference proteome</keyword>
<dbReference type="PANTHER" id="PTHR42731">
    <property type="entry name" value="SLL1084 PROTEIN"/>
    <property type="match status" value="1"/>
</dbReference>
<dbReference type="RefSeq" id="WP_102366034.1">
    <property type="nucleotide sequence ID" value="NZ_CP020991.1"/>
</dbReference>
<dbReference type="EMBL" id="CP020991">
    <property type="protein sequence ID" value="AUO19870.1"/>
    <property type="molecule type" value="Genomic_DNA"/>
</dbReference>
<organism evidence="2 3">
    <name type="scientific">Monoglobus pectinilyticus</name>
    <dbReference type="NCBI Taxonomy" id="1981510"/>
    <lineage>
        <taxon>Bacteria</taxon>
        <taxon>Bacillati</taxon>
        <taxon>Bacillota</taxon>
        <taxon>Clostridia</taxon>
        <taxon>Monoglobales</taxon>
        <taxon>Monoglobaceae</taxon>
        <taxon>Monoglobus</taxon>
    </lineage>
</organism>
<dbReference type="CDD" id="cd01335">
    <property type="entry name" value="Radical_SAM"/>
    <property type="match status" value="1"/>
</dbReference>
<dbReference type="SFLD" id="SFLDG01082">
    <property type="entry name" value="B12-binding_domain_containing"/>
    <property type="match status" value="1"/>
</dbReference>
<dbReference type="Pfam" id="PF04055">
    <property type="entry name" value="Radical_SAM"/>
    <property type="match status" value="1"/>
</dbReference>
<feature type="domain" description="Radical SAM core" evidence="1">
    <location>
        <begin position="261"/>
        <end position="505"/>
    </location>
</feature>
<dbReference type="PANTHER" id="PTHR42731:SF1">
    <property type="entry name" value="RADICAL SAM DOMAIN PROTEIN"/>
    <property type="match status" value="1"/>
</dbReference>
<dbReference type="KEGG" id="mpec:B9O19_01716"/>
<dbReference type="InterPro" id="IPR023862">
    <property type="entry name" value="CHP03960_rSAM"/>
</dbReference>
<dbReference type="OrthoDB" id="9806827at2"/>
<dbReference type="SUPFAM" id="SSF102114">
    <property type="entry name" value="Radical SAM enzymes"/>
    <property type="match status" value="1"/>
</dbReference>
<reference evidence="2 3" key="1">
    <citation type="submission" date="2017-04" db="EMBL/GenBank/DDBJ databases">
        <title>Monoglobus pectinilyticus 14 draft genome.</title>
        <authorList>
            <person name="Kim C."/>
            <person name="Rosendale D.I."/>
            <person name="Kelly W.J."/>
            <person name="Tannock G.W."/>
            <person name="Patchett M.L."/>
            <person name="Jordens J.Z."/>
        </authorList>
    </citation>
    <scope>NUCLEOTIDE SEQUENCE [LARGE SCALE GENOMIC DNA]</scope>
    <source>
        <strain evidence="2 3">14</strain>
    </source>
</reference>
<dbReference type="GO" id="GO:0003824">
    <property type="term" value="F:catalytic activity"/>
    <property type="evidence" value="ECO:0007669"/>
    <property type="project" value="InterPro"/>
</dbReference>
<dbReference type="InterPro" id="IPR045784">
    <property type="entry name" value="Radical_SAM_N2"/>
</dbReference>
<dbReference type="SFLD" id="SFLDS00029">
    <property type="entry name" value="Radical_SAM"/>
    <property type="match status" value="1"/>
</dbReference>
<dbReference type="GeneID" id="98063102"/>
<dbReference type="InterPro" id="IPR007197">
    <property type="entry name" value="rSAM"/>
</dbReference>
<dbReference type="Proteomes" id="UP000235589">
    <property type="component" value="Chromosome"/>
</dbReference>
<dbReference type="PROSITE" id="PS51918">
    <property type="entry name" value="RADICAL_SAM"/>
    <property type="match status" value="1"/>
</dbReference>
<dbReference type="AlphaFoldDB" id="A0A2K9P3S5"/>
<dbReference type="NCBIfam" id="TIGR03960">
    <property type="entry name" value="rSAM_fuse_unch"/>
    <property type="match status" value="1"/>
</dbReference>
<proteinExistence type="predicted"/>
<accession>A0A2K9P3S5</accession>
<name>A0A2K9P3S5_9FIRM</name>
<gene>
    <name evidence="2" type="ORF">B9O19_01716</name>
</gene>
<dbReference type="SMART" id="SM00729">
    <property type="entry name" value="Elp3"/>
    <property type="match status" value="1"/>
</dbReference>
<protein>
    <submittedName>
        <fullName evidence="2">Radical SAM domain protein</fullName>
    </submittedName>
</protein>
<dbReference type="GO" id="GO:0051536">
    <property type="term" value="F:iron-sulfur cluster binding"/>
    <property type="evidence" value="ECO:0007669"/>
    <property type="project" value="InterPro"/>
</dbReference>
<evidence type="ECO:0000313" key="3">
    <source>
        <dbReference type="Proteomes" id="UP000235589"/>
    </source>
</evidence>